<dbReference type="EMBL" id="JYDH01000054">
    <property type="protein sequence ID" value="KRY35364.1"/>
    <property type="molecule type" value="Genomic_DNA"/>
</dbReference>
<gene>
    <name evidence="1" type="ORF">T01_15636</name>
</gene>
<organism evidence="1 2">
    <name type="scientific">Trichinella spiralis</name>
    <name type="common">Trichina worm</name>
    <dbReference type="NCBI Taxonomy" id="6334"/>
    <lineage>
        <taxon>Eukaryota</taxon>
        <taxon>Metazoa</taxon>
        <taxon>Ecdysozoa</taxon>
        <taxon>Nematoda</taxon>
        <taxon>Enoplea</taxon>
        <taxon>Dorylaimia</taxon>
        <taxon>Trichinellida</taxon>
        <taxon>Trichinellidae</taxon>
        <taxon>Trichinella</taxon>
    </lineage>
</organism>
<dbReference type="AlphaFoldDB" id="A0A0V1BE30"/>
<dbReference type="InParanoid" id="A0A0V1BE30"/>
<protein>
    <submittedName>
        <fullName evidence="1">Uncharacterized protein</fullName>
    </submittedName>
</protein>
<reference evidence="1 2" key="1">
    <citation type="submission" date="2015-01" db="EMBL/GenBank/DDBJ databases">
        <title>Evolution of Trichinella species and genotypes.</title>
        <authorList>
            <person name="Korhonen P.K."/>
            <person name="Edoardo P."/>
            <person name="Giuseppe L.R."/>
            <person name="Gasser R.B."/>
        </authorList>
    </citation>
    <scope>NUCLEOTIDE SEQUENCE [LARGE SCALE GENOMIC DNA]</scope>
    <source>
        <strain evidence="1">ISS3</strain>
    </source>
</reference>
<keyword evidence="2" id="KW-1185">Reference proteome</keyword>
<comment type="caution">
    <text evidence="1">The sequence shown here is derived from an EMBL/GenBank/DDBJ whole genome shotgun (WGS) entry which is preliminary data.</text>
</comment>
<sequence length="147" mass="16667">MIVWCSSCQLGLGDNPAENNKAVPDPPAVTEIMVAVYLLHYCSEMCNWRMFTYDDAGGSVEICIFYIGLSTNCMQLFSLCFGRFGLVKMICELDKIVFSKRRFVSHLVKTLARLPPAAFCTAICALPFWNFRFIHLITSDLDEFVEI</sequence>
<dbReference type="Proteomes" id="UP000054776">
    <property type="component" value="Unassembled WGS sequence"/>
</dbReference>
<accession>A0A0V1BE30</accession>
<proteinExistence type="predicted"/>
<name>A0A0V1BE30_TRISP</name>
<evidence type="ECO:0000313" key="2">
    <source>
        <dbReference type="Proteomes" id="UP000054776"/>
    </source>
</evidence>
<dbReference type="OrthoDB" id="10446651at2759"/>
<evidence type="ECO:0000313" key="1">
    <source>
        <dbReference type="EMBL" id="KRY35364.1"/>
    </source>
</evidence>